<dbReference type="Pfam" id="PF10368">
    <property type="entry name" value="YkyA"/>
    <property type="match status" value="1"/>
</dbReference>
<evidence type="ECO:0000313" key="5">
    <source>
        <dbReference type="Proteomes" id="UP000198548"/>
    </source>
</evidence>
<organism evidence="4 5">
    <name type="scientific">Alkalibacterium putridalgicola</name>
    <dbReference type="NCBI Taxonomy" id="426703"/>
    <lineage>
        <taxon>Bacteria</taxon>
        <taxon>Bacillati</taxon>
        <taxon>Bacillota</taxon>
        <taxon>Bacilli</taxon>
        <taxon>Lactobacillales</taxon>
        <taxon>Carnobacteriaceae</taxon>
        <taxon>Alkalibacterium</taxon>
    </lineage>
</organism>
<feature type="chain" id="PRO_5038358779" evidence="2">
    <location>
        <begin position="20"/>
        <end position="213"/>
    </location>
</feature>
<evidence type="ECO:0000256" key="2">
    <source>
        <dbReference type="SAM" id="SignalP"/>
    </source>
</evidence>
<feature type="coiled-coil region" evidence="1">
    <location>
        <begin position="57"/>
        <end position="115"/>
    </location>
</feature>
<gene>
    <name evidence="3" type="ORF">APU01nite_11190</name>
    <name evidence="4" type="ORF">SAMN04488100_10730</name>
</gene>
<evidence type="ECO:0000313" key="6">
    <source>
        <dbReference type="Proteomes" id="UP000321425"/>
    </source>
</evidence>
<evidence type="ECO:0000313" key="3">
    <source>
        <dbReference type="EMBL" id="GEK89080.1"/>
    </source>
</evidence>
<dbReference type="Gene3D" id="1.20.120.570">
    <property type="entry name" value="YkyA-like"/>
    <property type="match status" value="1"/>
</dbReference>
<keyword evidence="1" id="KW-0175">Coiled coil</keyword>
<dbReference type="EMBL" id="BJUX01000010">
    <property type="protein sequence ID" value="GEK89080.1"/>
    <property type="molecule type" value="Genomic_DNA"/>
</dbReference>
<feature type="coiled-coil region" evidence="1">
    <location>
        <begin position="185"/>
        <end position="212"/>
    </location>
</feature>
<dbReference type="PROSITE" id="PS51257">
    <property type="entry name" value="PROKAR_LIPOPROTEIN"/>
    <property type="match status" value="1"/>
</dbReference>
<dbReference type="Proteomes" id="UP000198548">
    <property type="component" value="Unassembled WGS sequence"/>
</dbReference>
<feature type="signal peptide" evidence="2">
    <location>
        <begin position="1"/>
        <end position="19"/>
    </location>
</feature>
<reference evidence="3 6" key="2">
    <citation type="submission" date="2019-07" db="EMBL/GenBank/DDBJ databases">
        <title>Whole genome shotgun sequence of Alkalibacterium putridalgicola NBRC 103243.</title>
        <authorList>
            <person name="Hosoyama A."/>
            <person name="Uohara A."/>
            <person name="Ohji S."/>
            <person name="Ichikawa N."/>
        </authorList>
    </citation>
    <scope>NUCLEOTIDE SEQUENCE [LARGE SCALE GENOMIC DNA]</scope>
    <source>
        <strain evidence="3 6">NBRC 103243</strain>
    </source>
</reference>
<dbReference type="EMBL" id="FOBL01000007">
    <property type="protein sequence ID" value="SEL68241.1"/>
    <property type="molecule type" value="Genomic_DNA"/>
</dbReference>
<dbReference type="OrthoDB" id="2156400at2"/>
<sequence length="213" mass="24187">MTTKKWVLLSLSAVPIVLAGCDSENLGEVQEATTEIERITDEAVADINQLAQTETELQELFSETLETDEELATLQDESSPVFENITAREEILADLEAVENDLETQQEILATYDGESLEQEQIQGVDTVVYDFEESLSTYVDTYYQTLEGEREFFAEISDEEATYDDFVNGIETLNEERESLREPLMNLDEILVDLDERLSELQSSIETELSEE</sequence>
<accession>A0A1H7S6H1</accession>
<reference evidence="4 5" key="1">
    <citation type="submission" date="2016-10" db="EMBL/GenBank/DDBJ databases">
        <authorList>
            <person name="de Groot N.N."/>
        </authorList>
    </citation>
    <scope>NUCLEOTIDE SEQUENCE [LARGE SCALE GENOMIC DNA]</scope>
    <source>
        <strain evidence="4 5">DSM 19182</strain>
    </source>
</reference>
<dbReference type="InterPro" id="IPR019454">
    <property type="entry name" value="Lipoprot_YkyA-like"/>
</dbReference>
<dbReference type="STRING" id="426703.SAMN04488100_10730"/>
<dbReference type="RefSeq" id="WP_091487276.1">
    <property type="nucleotide sequence ID" value="NZ_BJUX01000010.1"/>
</dbReference>
<dbReference type="SUPFAM" id="SSF140423">
    <property type="entry name" value="MW0975(SA0943)-like"/>
    <property type="match status" value="1"/>
</dbReference>
<keyword evidence="4" id="KW-0449">Lipoprotein</keyword>
<evidence type="ECO:0000313" key="4">
    <source>
        <dbReference type="EMBL" id="SEL68241.1"/>
    </source>
</evidence>
<keyword evidence="2" id="KW-0732">Signal</keyword>
<proteinExistence type="predicted"/>
<keyword evidence="6" id="KW-1185">Reference proteome</keyword>
<dbReference type="InterPro" id="IPR036785">
    <property type="entry name" value="YkyA-like_sf"/>
</dbReference>
<evidence type="ECO:0000256" key="1">
    <source>
        <dbReference type="SAM" id="Coils"/>
    </source>
</evidence>
<dbReference type="Proteomes" id="UP000321425">
    <property type="component" value="Unassembled WGS sequence"/>
</dbReference>
<name>A0A1H7S6H1_9LACT</name>
<protein>
    <submittedName>
        <fullName evidence="4">Putative cell-wall binding lipoprotein</fullName>
    </submittedName>
</protein>
<dbReference type="AlphaFoldDB" id="A0A1H7S6H1"/>